<name>A0A157ZHI2_9BURK</name>
<gene>
    <name evidence="1" type="ORF">AWB80_00821</name>
</gene>
<dbReference type="OrthoDB" id="9035893at2"/>
<dbReference type="Proteomes" id="UP000054911">
    <property type="component" value="Unassembled WGS sequence"/>
</dbReference>
<proteinExistence type="predicted"/>
<dbReference type="RefSeq" id="WP_061173346.1">
    <property type="nucleotide sequence ID" value="NZ_FCOE02000002.1"/>
</dbReference>
<sequence>MTQPNDVVYKGHLLSATAVLDQDKYAATLVVREPSGARRASGLLGEFASATGAVRYAFAYGMAEIDHRQSARHSRQSHGTSIR</sequence>
<dbReference type="STRING" id="1777141.AWB80_00821"/>
<dbReference type="AlphaFoldDB" id="A0A157ZHI2"/>
<accession>A0A157ZHI2</accession>
<dbReference type="EMBL" id="FCOE02000002">
    <property type="protein sequence ID" value="SAK44955.1"/>
    <property type="molecule type" value="Genomic_DNA"/>
</dbReference>
<evidence type="ECO:0000313" key="1">
    <source>
        <dbReference type="EMBL" id="SAK44955.1"/>
    </source>
</evidence>
<organism evidence="1 2">
    <name type="scientific">Caballeronia pedi</name>
    <dbReference type="NCBI Taxonomy" id="1777141"/>
    <lineage>
        <taxon>Bacteria</taxon>
        <taxon>Pseudomonadati</taxon>
        <taxon>Pseudomonadota</taxon>
        <taxon>Betaproteobacteria</taxon>
        <taxon>Burkholderiales</taxon>
        <taxon>Burkholderiaceae</taxon>
        <taxon>Caballeronia</taxon>
    </lineage>
</organism>
<reference evidence="1" key="1">
    <citation type="submission" date="2016-01" db="EMBL/GenBank/DDBJ databases">
        <authorList>
            <person name="Peeters C."/>
        </authorList>
    </citation>
    <scope>NUCLEOTIDE SEQUENCE [LARGE SCALE GENOMIC DNA]</scope>
    <source>
        <strain evidence="1">LMG 29323</strain>
    </source>
</reference>
<keyword evidence="2" id="KW-1185">Reference proteome</keyword>
<protein>
    <submittedName>
        <fullName evidence="1">Uncharacterized protein</fullName>
    </submittedName>
</protein>
<evidence type="ECO:0000313" key="2">
    <source>
        <dbReference type="Proteomes" id="UP000054911"/>
    </source>
</evidence>
<comment type="caution">
    <text evidence="1">The sequence shown here is derived from an EMBL/GenBank/DDBJ whole genome shotgun (WGS) entry which is preliminary data.</text>
</comment>